<dbReference type="EMBL" id="JAUDEA010000001">
    <property type="protein sequence ID" value="MDM8270198.1"/>
    <property type="molecule type" value="Genomic_DNA"/>
</dbReference>
<keyword evidence="7" id="KW-1185">Reference proteome</keyword>
<protein>
    <submittedName>
        <fullName evidence="6">LysR family transcriptional regulator</fullName>
    </submittedName>
</protein>
<dbReference type="Gene3D" id="3.40.190.290">
    <property type="match status" value="1"/>
</dbReference>
<dbReference type="Gene3D" id="1.10.10.10">
    <property type="entry name" value="Winged helix-like DNA-binding domain superfamily/Winged helix DNA-binding domain"/>
    <property type="match status" value="1"/>
</dbReference>
<reference evidence="7" key="2">
    <citation type="submission" date="2023-06" db="EMBL/GenBank/DDBJ databases">
        <title>Identification and characterization of horizontal gene transfer across gut microbiota members of farm animals based on homology search.</title>
        <authorList>
            <person name="Zeman M."/>
            <person name="Kubasova T."/>
            <person name="Jahodarova E."/>
            <person name="Nykrynova M."/>
            <person name="Rychlik I."/>
        </authorList>
    </citation>
    <scope>NUCLEOTIDE SEQUENCE [LARGE SCALE GENOMIC DNA]</scope>
    <source>
        <strain evidence="7">153_Feed</strain>
    </source>
</reference>
<proteinExistence type="inferred from homology"/>
<organism evidence="6 7">
    <name type="scientific">Thermophilibacter provencensis</name>
    <dbReference type="NCBI Taxonomy" id="1852386"/>
    <lineage>
        <taxon>Bacteria</taxon>
        <taxon>Bacillati</taxon>
        <taxon>Actinomycetota</taxon>
        <taxon>Coriobacteriia</taxon>
        <taxon>Coriobacteriales</taxon>
        <taxon>Atopobiaceae</taxon>
        <taxon>Thermophilibacter</taxon>
    </lineage>
</organism>
<evidence type="ECO:0000313" key="6">
    <source>
        <dbReference type="EMBL" id="MDM8270198.1"/>
    </source>
</evidence>
<dbReference type="InterPro" id="IPR036388">
    <property type="entry name" value="WH-like_DNA-bd_sf"/>
</dbReference>
<gene>
    <name evidence="6" type="ORF">QUW25_00635</name>
</gene>
<evidence type="ECO:0000259" key="5">
    <source>
        <dbReference type="PROSITE" id="PS50931"/>
    </source>
</evidence>
<dbReference type="SUPFAM" id="SSF53850">
    <property type="entry name" value="Periplasmic binding protein-like II"/>
    <property type="match status" value="1"/>
</dbReference>
<dbReference type="CDD" id="cd05466">
    <property type="entry name" value="PBP2_LTTR_substrate"/>
    <property type="match status" value="1"/>
</dbReference>
<evidence type="ECO:0000256" key="4">
    <source>
        <dbReference type="ARBA" id="ARBA00023163"/>
    </source>
</evidence>
<dbReference type="PANTHER" id="PTHR30346">
    <property type="entry name" value="TRANSCRIPTIONAL DUAL REGULATOR HCAR-RELATED"/>
    <property type="match status" value="1"/>
</dbReference>
<name>A0ABT7V0Q9_9ACTN</name>
<dbReference type="Proteomes" id="UP001529256">
    <property type="component" value="Unassembled WGS sequence"/>
</dbReference>
<reference evidence="6 7" key="3">
    <citation type="submission" date="2023-06" db="EMBL/GenBank/DDBJ databases">
        <authorList>
            <person name="Zeman M."/>
            <person name="Kubasova T."/>
            <person name="Jahodarova E."/>
            <person name="Nykrynova M."/>
            <person name="Rychlik I."/>
        </authorList>
    </citation>
    <scope>NUCLEOTIDE SEQUENCE [LARGE SCALE GENOMIC DNA]</scope>
    <source>
        <strain evidence="6 7">153_Feed</strain>
    </source>
</reference>
<dbReference type="InterPro" id="IPR036390">
    <property type="entry name" value="WH_DNA-bd_sf"/>
</dbReference>
<keyword evidence="3" id="KW-0238">DNA-binding</keyword>
<evidence type="ECO:0000313" key="7">
    <source>
        <dbReference type="Proteomes" id="UP001529256"/>
    </source>
</evidence>
<evidence type="ECO:0000256" key="3">
    <source>
        <dbReference type="ARBA" id="ARBA00023125"/>
    </source>
</evidence>
<keyword evidence="4" id="KW-0804">Transcription</keyword>
<evidence type="ECO:0000256" key="1">
    <source>
        <dbReference type="ARBA" id="ARBA00009437"/>
    </source>
</evidence>
<dbReference type="InterPro" id="IPR000847">
    <property type="entry name" value="LysR_HTH_N"/>
</dbReference>
<dbReference type="PANTHER" id="PTHR30346:SF0">
    <property type="entry name" value="HCA OPERON TRANSCRIPTIONAL ACTIVATOR HCAR"/>
    <property type="match status" value="1"/>
</dbReference>
<keyword evidence="2" id="KW-0805">Transcription regulation</keyword>
<dbReference type="SUPFAM" id="SSF46785">
    <property type="entry name" value="Winged helix' DNA-binding domain"/>
    <property type="match status" value="1"/>
</dbReference>
<dbReference type="InterPro" id="IPR005119">
    <property type="entry name" value="LysR_subst-bd"/>
</dbReference>
<reference evidence="6 7" key="1">
    <citation type="submission" date="2023-06" db="EMBL/GenBank/DDBJ databases">
        <title>Identification and characterization of horizontal gene transfer across gut microbiota members of farm animals based on homology search.</title>
        <authorList>
            <person name="Schwarzerova J."/>
            <person name="Nykrynova M."/>
            <person name="Jureckova K."/>
            <person name="Cejkova D."/>
            <person name="Rychlik I."/>
        </authorList>
    </citation>
    <scope>NUCLEOTIDE SEQUENCE [LARGE SCALE GENOMIC DNA]</scope>
    <source>
        <strain evidence="6 7">153_Feed</strain>
    </source>
</reference>
<dbReference type="Pfam" id="PF00126">
    <property type="entry name" value="HTH_1"/>
    <property type="match status" value="1"/>
</dbReference>
<sequence length="310" mass="33665">MNIRQLKFFCLAASTGTFSAAAQKEGVTVQAVSKSIHELEEELGGPLFARAGKGMRLTPLGETILGPAQEAMTSFELVERAARSWDTAVCGRSDLRLALVTPPFSKHEFICGVIARLMTRSLGISTQLSISVGSRAYANLMAGALDALFTVGRLSAPQCSCVQIGSVMPGVFLGRNHPLRKKPMLSFADLEPYPALWSEEVDGFNDTVLVTCRKAGLASPLVPIDTNEGVVDFLESQNGFIMGINLKALSIRPFAMMHDVDPADAPSIPVCLVTRAEQRRAEVERLRQFTSSEFSLMKRLFNADKTMSGY</sequence>
<feature type="domain" description="HTH lysR-type" evidence="5">
    <location>
        <begin position="1"/>
        <end position="58"/>
    </location>
</feature>
<evidence type="ECO:0000256" key="2">
    <source>
        <dbReference type="ARBA" id="ARBA00023015"/>
    </source>
</evidence>
<accession>A0ABT7V0Q9</accession>
<dbReference type="Pfam" id="PF03466">
    <property type="entry name" value="LysR_substrate"/>
    <property type="match status" value="1"/>
</dbReference>
<comment type="similarity">
    <text evidence="1">Belongs to the LysR transcriptional regulatory family.</text>
</comment>
<dbReference type="RefSeq" id="WP_289510301.1">
    <property type="nucleotide sequence ID" value="NZ_JAUDEA010000001.1"/>
</dbReference>
<comment type="caution">
    <text evidence="6">The sequence shown here is derived from an EMBL/GenBank/DDBJ whole genome shotgun (WGS) entry which is preliminary data.</text>
</comment>
<dbReference type="PROSITE" id="PS50931">
    <property type="entry name" value="HTH_LYSR"/>
    <property type="match status" value="1"/>
</dbReference>